<dbReference type="InterPro" id="IPR032675">
    <property type="entry name" value="LRR_dom_sf"/>
</dbReference>
<name>A0A8C0M4R0_CANLF</name>
<dbReference type="SUPFAM" id="SSF52047">
    <property type="entry name" value="RNI-like"/>
    <property type="match status" value="1"/>
</dbReference>
<proteinExistence type="predicted"/>
<dbReference type="Proteomes" id="UP000694429">
    <property type="component" value="Chromosome 1"/>
</dbReference>
<dbReference type="Ensembl" id="ENSCAFT00030004553.1">
    <property type="protein sequence ID" value="ENSCAFP00030004034.1"/>
    <property type="gene ID" value="ENSCAFG00030002460.1"/>
</dbReference>
<reference evidence="1" key="1">
    <citation type="submission" date="2019-03" db="EMBL/GenBank/DDBJ databases">
        <authorList>
            <person name="Warren W.C."/>
            <person name="Johnson G.S."/>
        </authorList>
    </citation>
    <scope>NUCLEOTIDE SEQUENCE [LARGE SCALE GENOMIC DNA]</scope>
    <source>
        <strain evidence="1">Basenji</strain>
    </source>
</reference>
<evidence type="ECO:0000313" key="1">
    <source>
        <dbReference type="Ensembl" id="ENSCAFP00030004034.1"/>
    </source>
</evidence>
<sequence length="183" mass="20843">SSKRVLPVFSSRILMESCLTFRSFIHFEFLFVDERDCLCRLSHCNITRCVYRHILKLLKEDSSITNLDLGLNPIGTRSWFLCKALKKPNCNLRCLGLYGYSITPSCCQGLAPVLNSIQWLETLDLGQNILRAEWNNGILRLEIDKSSVEIQKLLKDVKGHNPDLTIECSDARASRSPCCDFLS</sequence>
<dbReference type="Gene3D" id="3.80.10.10">
    <property type="entry name" value="Ribonuclease Inhibitor"/>
    <property type="match status" value="1"/>
</dbReference>
<reference evidence="1" key="2">
    <citation type="submission" date="2025-08" db="UniProtKB">
        <authorList>
            <consortium name="Ensembl"/>
        </authorList>
    </citation>
    <scope>IDENTIFICATION</scope>
</reference>
<organism evidence="1 2">
    <name type="scientific">Canis lupus familiaris</name>
    <name type="common">Dog</name>
    <name type="synonym">Canis familiaris</name>
    <dbReference type="NCBI Taxonomy" id="9615"/>
    <lineage>
        <taxon>Eukaryota</taxon>
        <taxon>Metazoa</taxon>
        <taxon>Chordata</taxon>
        <taxon>Craniata</taxon>
        <taxon>Vertebrata</taxon>
        <taxon>Euteleostomi</taxon>
        <taxon>Mammalia</taxon>
        <taxon>Eutheria</taxon>
        <taxon>Laurasiatheria</taxon>
        <taxon>Carnivora</taxon>
        <taxon>Caniformia</taxon>
        <taxon>Canidae</taxon>
        <taxon>Canis</taxon>
    </lineage>
</organism>
<evidence type="ECO:0000313" key="2">
    <source>
        <dbReference type="Proteomes" id="UP000694429"/>
    </source>
</evidence>
<dbReference type="PANTHER" id="PTHR45690">
    <property type="entry name" value="NACHT, LRR AND PYD DOMAINS-CONTAINING PROTEIN 12"/>
    <property type="match status" value="1"/>
</dbReference>
<accession>A0A8C0M4R0</accession>
<dbReference type="InterPro" id="IPR050637">
    <property type="entry name" value="NLRP_innate_immun_reg"/>
</dbReference>
<protein>
    <submittedName>
        <fullName evidence="1">Uncharacterized protein</fullName>
    </submittedName>
</protein>
<dbReference type="AlphaFoldDB" id="A0A8C0M4R0"/>
<dbReference type="OrthoDB" id="9740549at2759"/>
<dbReference type="PANTHER" id="PTHR45690:SF14">
    <property type="entry name" value="NACHT, LRR AND PYD DOMAINS-CONTAINING PROTEIN 2"/>
    <property type="match status" value="1"/>
</dbReference>